<evidence type="ECO:0000313" key="2">
    <source>
        <dbReference type="EMBL" id="KKY13765.1"/>
    </source>
</evidence>
<accession>A0A0G2G9D8</accession>
<reference evidence="2 3" key="2">
    <citation type="submission" date="2015-05" db="EMBL/GenBank/DDBJ databases">
        <title>Distinctive expansion of gene families associated with plant cell wall degradation and secondary metabolism in the genomes of grapevine trunk pathogens.</title>
        <authorList>
            <person name="Lawrence D.P."/>
            <person name="Travadon R."/>
            <person name="Rolshausen P.E."/>
            <person name="Baumgartner K."/>
        </authorList>
    </citation>
    <scope>NUCLEOTIDE SEQUENCE [LARGE SCALE GENOMIC DNA]</scope>
    <source>
        <strain evidence="2">DS831</strain>
    </source>
</reference>
<evidence type="ECO:0000256" key="1">
    <source>
        <dbReference type="SAM" id="SignalP"/>
    </source>
</evidence>
<name>A0A0G2G9D8_9PEZI</name>
<keyword evidence="1" id="KW-0732">Signal</keyword>
<evidence type="ECO:0000313" key="3">
    <source>
        <dbReference type="Proteomes" id="UP000034182"/>
    </source>
</evidence>
<proteinExistence type="predicted"/>
<protein>
    <submittedName>
        <fullName evidence="2">Uncharacterized protein</fullName>
    </submittedName>
</protein>
<dbReference type="Proteomes" id="UP000034182">
    <property type="component" value="Unassembled WGS sequence"/>
</dbReference>
<comment type="caution">
    <text evidence="2">The sequence shown here is derived from an EMBL/GenBank/DDBJ whole genome shotgun (WGS) entry which is preliminary data.</text>
</comment>
<dbReference type="EMBL" id="LAQI01000258">
    <property type="protein sequence ID" value="KKY13765.1"/>
    <property type="molecule type" value="Genomic_DNA"/>
</dbReference>
<dbReference type="AlphaFoldDB" id="A0A0G2G9D8"/>
<organism evidence="2 3">
    <name type="scientific">Diplodia seriata</name>
    <dbReference type="NCBI Taxonomy" id="420778"/>
    <lineage>
        <taxon>Eukaryota</taxon>
        <taxon>Fungi</taxon>
        <taxon>Dikarya</taxon>
        <taxon>Ascomycota</taxon>
        <taxon>Pezizomycotina</taxon>
        <taxon>Dothideomycetes</taxon>
        <taxon>Dothideomycetes incertae sedis</taxon>
        <taxon>Botryosphaeriales</taxon>
        <taxon>Botryosphaeriaceae</taxon>
        <taxon>Diplodia</taxon>
    </lineage>
</organism>
<reference evidence="2 3" key="1">
    <citation type="submission" date="2015-03" db="EMBL/GenBank/DDBJ databases">
        <authorList>
            <person name="Morales-Cruz A."/>
            <person name="Amrine K.C."/>
            <person name="Cantu D."/>
        </authorList>
    </citation>
    <scope>NUCLEOTIDE SEQUENCE [LARGE SCALE GENOMIC DNA]</scope>
    <source>
        <strain evidence="2">DS831</strain>
    </source>
</reference>
<gene>
    <name evidence="2" type="ORF">UCDDS831_g08742</name>
</gene>
<feature type="signal peptide" evidence="1">
    <location>
        <begin position="1"/>
        <end position="18"/>
    </location>
</feature>
<feature type="chain" id="PRO_5002544443" evidence="1">
    <location>
        <begin position="19"/>
        <end position="97"/>
    </location>
</feature>
<sequence>MRFATPSVSIALLGIASGAKVTTFRTSDCSGATVINSQFTGKTGCLAADFNSVLLDGDSPHCVVYSDAGCQMAAQDVAVVSGDCYSAAGGKSVMCGE</sequence>